<name>A0AAN6N9Q1_9PEZI</name>
<keyword evidence="4 7" id="KW-0472">Membrane</keyword>
<evidence type="ECO:0000313" key="9">
    <source>
        <dbReference type="EMBL" id="KAK3941746.1"/>
    </source>
</evidence>
<feature type="transmembrane region" description="Helical" evidence="7">
    <location>
        <begin position="88"/>
        <end position="105"/>
    </location>
</feature>
<accession>A0AAN6N9Q1</accession>
<dbReference type="EMBL" id="MU853780">
    <property type="protein sequence ID" value="KAK3941746.1"/>
    <property type="molecule type" value="Genomic_DNA"/>
</dbReference>
<gene>
    <name evidence="9" type="ORF">QBC46DRAFT_310871</name>
</gene>
<feature type="transmembrane region" description="Helical" evidence="7">
    <location>
        <begin position="167"/>
        <end position="187"/>
    </location>
</feature>
<feature type="region of interest" description="Disordered" evidence="6">
    <location>
        <begin position="397"/>
        <end position="418"/>
    </location>
</feature>
<feature type="transmembrane region" description="Helical" evidence="7">
    <location>
        <begin position="199"/>
        <end position="219"/>
    </location>
</feature>
<dbReference type="PANTHER" id="PTHR33048">
    <property type="entry name" value="PTH11-LIKE INTEGRAL MEMBRANE PROTEIN (AFU_ORTHOLOGUE AFUA_5G11245)"/>
    <property type="match status" value="1"/>
</dbReference>
<feature type="region of interest" description="Disordered" evidence="6">
    <location>
        <begin position="356"/>
        <end position="382"/>
    </location>
</feature>
<feature type="transmembrane region" description="Helical" evidence="7">
    <location>
        <begin position="15"/>
        <end position="37"/>
    </location>
</feature>
<protein>
    <recommendedName>
        <fullName evidence="8">Rhodopsin domain-containing protein</fullName>
    </recommendedName>
</protein>
<proteinExistence type="inferred from homology"/>
<evidence type="ECO:0000256" key="2">
    <source>
        <dbReference type="ARBA" id="ARBA00022692"/>
    </source>
</evidence>
<feature type="transmembrane region" description="Helical" evidence="7">
    <location>
        <begin position="49"/>
        <end position="68"/>
    </location>
</feature>
<comment type="similarity">
    <text evidence="5">Belongs to the SAT4 family.</text>
</comment>
<feature type="domain" description="Rhodopsin" evidence="8">
    <location>
        <begin position="33"/>
        <end position="264"/>
    </location>
</feature>
<dbReference type="Pfam" id="PF20684">
    <property type="entry name" value="Fung_rhodopsin"/>
    <property type="match status" value="1"/>
</dbReference>
<evidence type="ECO:0000256" key="6">
    <source>
        <dbReference type="SAM" id="MobiDB-lite"/>
    </source>
</evidence>
<dbReference type="PANTHER" id="PTHR33048:SF47">
    <property type="entry name" value="INTEGRAL MEMBRANE PROTEIN-RELATED"/>
    <property type="match status" value="1"/>
</dbReference>
<organism evidence="9 10">
    <name type="scientific">Diplogelasinospora grovesii</name>
    <dbReference type="NCBI Taxonomy" id="303347"/>
    <lineage>
        <taxon>Eukaryota</taxon>
        <taxon>Fungi</taxon>
        <taxon>Dikarya</taxon>
        <taxon>Ascomycota</taxon>
        <taxon>Pezizomycotina</taxon>
        <taxon>Sordariomycetes</taxon>
        <taxon>Sordariomycetidae</taxon>
        <taxon>Sordariales</taxon>
        <taxon>Diplogelasinosporaceae</taxon>
        <taxon>Diplogelasinospora</taxon>
    </lineage>
</organism>
<evidence type="ECO:0000256" key="4">
    <source>
        <dbReference type="ARBA" id="ARBA00023136"/>
    </source>
</evidence>
<dbReference type="InterPro" id="IPR049326">
    <property type="entry name" value="Rhodopsin_dom_fungi"/>
</dbReference>
<keyword evidence="10" id="KW-1185">Reference proteome</keyword>
<evidence type="ECO:0000259" key="8">
    <source>
        <dbReference type="Pfam" id="PF20684"/>
    </source>
</evidence>
<keyword evidence="2 7" id="KW-0812">Transmembrane</keyword>
<sequence>MVTTQTTPDLSGRPVLLSFSLGTACFALSTTFVRFCVRTGINNRIGPDDWTSVLATVVALIGTVFSILESTTADASKSLQFDVLGQPWYMMSATLSKIAICLLFIRLLGRPFRQWRILLSILIFLMAAVNLTFSMTVNLQCRPLEKLWNPAVAGSCWDPGVQLNFGYFQGAFSVFSWFFLALFPIMIVRNLEVDGNGRWPFYVTCTLSFTCGVMAIVRTAETSQVGGMISVYTFHTFCASLMAILEQNFGLIAANVLTLGPLFSPASSRASRTKGKTPSRTGSTRTITRVSSSGSNRSSSFIDLKRTTNLIIEGPRRQSLEGDEIEEAYDHYDLEAWPRGIIKTVSVEVIEEVNPDHVPTDNKNRGVTPIPPPPPAVRLGSKRGRPAVVVVDEAARESGASGVEQDWEAMLRAGPPAH</sequence>
<feature type="transmembrane region" description="Helical" evidence="7">
    <location>
        <begin position="117"/>
        <end position="137"/>
    </location>
</feature>
<keyword evidence="3 7" id="KW-1133">Transmembrane helix</keyword>
<feature type="region of interest" description="Disordered" evidence="6">
    <location>
        <begin position="266"/>
        <end position="300"/>
    </location>
</feature>
<evidence type="ECO:0000256" key="1">
    <source>
        <dbReference type="ARBA" id="ARBA00004141"/>
    </source>
</evidence>
<evidence type="ECO:0000313" key="10">
    <source>
        <dbReference type="Proteomes" id="UP001303473"/>
    </source>
</evidence>
<evidence type="ECO:0000256" key="7">
    <source>
        <dbReference type="SAM" id="Phobius"/>
    </source>
</evidence>
<dbReference type="AlphaFoldDB" id="A0AAN6N9Q1"/>
<dbReference type="GO" id="GO:0016020">
    <property type="term" value="C:membrane"/>
    <property type="evidence" value="ECO:0007669"/>
    <property type="project" value="UniProtKB-SubCell"/>
</dbReference>
<dbReference type="Proteomes" id="UP001303473">
    <property type="component" value="Unassembled WGS sequence"/>
</dbReference>
<comment type="subcellular location">
    <subcellularLocation>
        <location evidence="1">Membrane</location>
        <topology evidence="1">Multi-pass membrane protein</topology>
    </subcellularLocation>
</comment>
<dbReference type="InterPro" id="IPR052337">
    <property type="entry name" value="SAT4-like"/>
</dbReference>
<evidence type="ECO:0000256" key="5">
    <source>
        <dbReference type="ARBA" id="ARBA00038359"/>
    </source>
</evidence>
<evidence type="ECO:0000256" key="3">
    <source>
        <dbReference type="ARBA" id="ARBA00022989"/>
    </source>
</evidence>
<feature type="compositionally biased region" description="Low complexity" evidence="6">
    <location>
        <begin position="291"/>
        <end position="300"/>
    </location>
</feature>
<comment type="caution">
    <text evidence="9">The sequence shown here is derived from an EMBL/GenBank/DDBJ whole genome shotgun (WGS) entry which is preliminary data.</text>
</comment>
<reference evidence="10" key="1">
    <citation type="journal article" date="2023" name="Mol. Phylogenet. Evol.">
        <title>Genome-scale phylogeny and comparative genomics of the fungal order Sordariales.</title>
        <authorList>
            <person name="Hensen N."/>
            <person name="Bonometti L."/>
            <person name="Westerberg I."/>
            <person name="Brannstrom I.O."/>
            <person name="Guillou S."/>
            <person name="Cros-Aarteil S."/>
            <person name="Calhoun S."/>
            <person name="Haridas S."/>
            <person name="Kuo A."/>
            <person name="Mondo S."/>
            <person name="Pangilinan J."/>
            <person name="Riley R."/>
            <person name="LaButti K."/>
            <person name="Andreopoulos B."/>
            <person name="Lipzen A."/>
            <person name="Chen C."/>
            <person name="Yan M."/>
            <person name="Daum C."/>
            <person name="Ng V."/>
            <person name="Clum A."/>
            <person name="Steindorff A."/>
            <person name="Ohm R.A."/>
            <person name="Martin F."/>
            <person name="Silar P."/>
            <person name="Natvig D.O."/>
            <person name="Lalanne C."/>
            <person name="Gautier V."/>
            <person name="Ament-Velasquez S.L."/>
            <person name="Kruys A."/>
            <person name="Hutchinson M.I."/>
            <person name="Powell A.J."/>
            <person name="Barry K."/>
            <person name="Miller A.N."/>
            <person name="Grigoriev I.V."/>
            <person name="Debuchy R."/>
            <person name="Gladieux P."/>
            <person name="Hiltunen Thoren M."/>
            <person name="Johannesson H."/>
        </authorList>
    </citation>
    <scope>NUCLEOTIDE SEQUENCE [LARGE SCALE GENOMIC DNA]</scope>
    <source>
        <strain evidence="10">CBS 340.73</strain>
    </source>
</reference>
<feature type="compositionally biased region" description="Polar residues" evidence="6">
    <location>
        <begin position="278"/>
        <end position="290"/>
    </location>
</feature>